<proteinExistence type="predicted"/>
<dbReference type="InterPro" id="IPR041916">
    <property type="entry name" value="Anti_sigma_zinc_sf"/>
</dbReference>
<name>B3EKT5_CHLPB</name>
<keyword evidence="2" id="KW-0812">Transmembrane</keyword>
<dbReference type="AlphaFoldDB" id="B3EKT5"/>
<evidence type="ECO:0000259" key="1">
    <source>
        <dbReference type="Pfam" id="PF13490"/>
    </source>
</evidence>
<organism evidence="2">
    <name type="scientific">Chlorobium phaeobacteroides (strain BS1)</name>
    <dbReference type="NCBI Taxonomy" id="331678"/>
    <lineage>
        <taxon>Bacteria</taxon>
        <taxon>Pseudomonadati</taxon>
        <taxon>Chlorobiota</taxon>
        <taxon>Chlorobiia</taxon>
        <taxon>Chlorobiales</taxon>
        <taxon>Chlorobiaceae</taxon>
        <taxon>Chlorobium/Pelodictyon group</taxon>
        <taxon>Chlorobium</taxon>
    </lineage>
</organism>
<accession>B3EKT5</accession>
<dbReference type="InterPro" id="IPR027383">
    <property type="entry name" value="Znf_put"/>
</dbReference>
<protein>
    <submittedName>
        <fullName evidence="2">Putative transmembrane anti-sigma factor</fullName>
    </submittedName>
</protein>
<dbReference type="EMBL" id="CP001101">
    <property type="protein sequence ID" value="ACE04621.1"/>
    <property type="molecule type" value="Genomic_DNA"/>
</dbReference>
<dbReference type="HOGENOM" id="CLU_2510069_0_0_10"/>
<dbReference type="OrthoDB" id="978644at2"/>
<gene>
    <name evidence="2" type="ordered locus">Cphamn1_1703</name>
</gene>
<keyword evidence="2" id="KW-0472">Membrane</keyword>
<sequence>MNCIQAQALMSAAVDNELSLKEQEGFEKHLLKCPTCFNEFKEAQKTKHIIREKITRFTAPPSLVKSILELCDSHI</sequence>
<dbReference type="eggNOG" id="COG5662">
    <property type="taxonomic scope" value="Bacteria"/>
</dbReference>
<dbReference type="KEGG" id="cpb:Cphamn1_1703"/>
<dbReference type="STRING" id="331678.Cphamn1_1703"/>
<feature type="domain" description="Putative zinc-finger" evidence="1">
    <location>
        <begin position="3"/>
        <end position="36"/>
    </location>
</feature>
<dbReference type="Gene3D" id="1.10.10.1320">
    <property type="entry name" value="Anti-sigma factor, zinc-finger domain"/>
    <property type="match status" value="1"/>
</dbReference>
<dbReference type="Pfam" id="PF13490">
    <property type="entry name" value="zf-HC2"/>
    <property type="match status" value="1"/>
</dbReference>
<evidence type="ECO:0000313" key="2">
    <source>
        <dbReference type="EMBL" id="ACE04621.1"/>
    </source>
</evidence>
<reference evidence="2" key="1">
    <citation type="submission" date="2008-06" db="EMBL/GenBank/DDBJ databases">
        <title>Complete sequence of Chlorobium phaeobacteroides BS1.</title>
        <authorList>
            <consortium name="US DOE Joint Genome Institute"/>
            <person name="Lucas S."/>
            <person name="Copeland A."/>
            <person name="Lapidus A."/>
            <person name="Glavina del Rio T."/>
            <person name="Dalin E."/>
            <person name="Tice H."/>
            <person name="Bruce D."/>
            <person name="Goodwin L."/>
            <person name="Pitluck S."/>
            <person name="Schmutz J."/>
            <person name="Larimer F."/>
            <person name="Land M."/>
            <person name="Hauser L."/>
            <person name="Kyrpides N."/>
            <person name="Ovchinnikova G."/>
            <person name="Li T."/>
            <person name="Liu Z."/>
            <person name="Zhao F."/>
            <person name="Overmann J."/>
            <person name="Bryant D.A."/>
            <person name="Richardson P."/>
        </authorList>
    </citation>
    <scope>NUCLEOTIDE SEQUENCE [LARGE SCALE GENOMIC DNA]</scope>
    <source>
        <strain evidence="2">BS1</strain>
    </source>
</reference>